<dbReference type="VEuPathDB" id="CryptoDB:Vbra_10713"/>
<sequence length="166" mass="18909">MELDEYRNRKQNPPHTNKVFGFPKRHTRLQAMDEFFPSAGVVRSDPMFWTLPAFRKKSLGGRQAEITDFLPIQVDTMRVESTMKPAERPMKPTEGQPTPRSPRDAEMTYHEQSTGRRVQSSLGGFFTFKTARRQTINRGFRGGRTGPPKGRAPLPQRPAVIDLLAP</sequence>
<organism evidence="2 3">
    <name type="scientific">Vitrella brassicaformis (strain CCMP3155)</name>
    <dbReference type="NCBI Taxonomy" id="1169540"/>
    <lineage>
        <taxon>Eukaryota</taxon>
        <taxon>Sar</taxon>
        <taxon>Alveolata</taxon>
        <taxon>Colpodellida</taxon>
        <taxon>Vitrellaceae</taxon>
        <taxon>Vitrella</taxon>
    </lineage>
</organism>
<proteinExistence type="predicted"/>
<name>A0A0G4H6N7_VITBC</name>
<feature type="region of interest" description="Disordered" evidence="1">
    <location>
        <begin position="82"/>
        <end position="166"/>
    </location>
</feature>
<evidence type="ECO:0000256" key="1">
    <source>
        <dbReference type="SAM" id="MobiDB-lite"/>
    </source>
</evidence>
<dbReference type="AlphaFoldDB" id="A0A0G4H6N7"/>
<protein>
    <submittedName>
        <fullName evidence="2">Uncharacterized protein</fullName>
    </submittedName>
</protein>
<accession>A0A0G4H6N7</accession>
<dbReference type="EMBL" id="CDMY01001040">
    <property type="protein sequence ID" value="CEM39500.1"/>
    <property type="molecule type" value="Genomic_DNA"/>
</dbReference>
<gene>
    <name evidence="2" type="ORF">Vbra_10713</name>
</gene>
<reference evidence="2 3" key="1">
    <citation type="submission" date="2014-11" db="EMBL/GenBank/DDBJ databases">
        <authorList>
            <person name="Zhu J."/>
            <person name="Qi W."/>
            <person name="Song R."/>
        </authorList>
    </citation>
    <scope>NUCLEOTIDE SEQUENCE [LARGE SCALE GENOMIC DNA]</scope>
</reference>
<feature type="compositionally biased region" description="Polar residues" evidence="1">
    <location>
        <begin position="110"/>
        <end position="122"/>
    </location>
</feature>
<dbReference type="Proteomes" id="UP000041254">
    <property type="component" value="Unassembled WGS sequence"/>
</dbReference>
<dbReference type="PhylomeDB" id="A0A0G4H6N7"/>
<evidence type="ECO:0000313" key="3">
    <source>
        <dbReference type="Proteomes" id="UP000041254"/>
    </source>
</evidence>
<keyword evidence="3" id="KW-1185">Reference proteome</keyword>
<dbReference type="InParanoid" id="A0A0G4H6N7"/>
<evidence type="ECO:0000313" key="2">
    <source>
        <dbReference type="EMBL" id="CEM39500.1"/>
    </source>
</evidence>